<feature type="transmembrane region" description="Helical" evidence="5">
    <location>
        <begin position="389"/>
        <end position="411"/>
    </location>
</feature>
<proteinExistence type="predicted"/>
<feature type="transmembrane region" description="Helical" evidence="5">
    <location>
        <begin position="197"/>
        <end position="220"/>
    </location>
</feature>
<keyword evidence="4 5" id="KW-0472">Membrane</keyword>
<keyword evidence="8" id="KW-1185">Reference proteome</keyword>
<keyword evidence="2 5" id="KW-0812">Transmembrane</keyword>
<reference evidence="7 8" key="2">
    <citation type="submission" date="2018-11" db="EMBL/GenBank/DDBJ databases">
        <authorList>
            <consortium name="Pathogen Informatics"/>
        </authorList>
    </citation>
    <scope>NUCLEOTIDE SEQUENCE [LARGE SCALE GENOMIC DNA]</scope>
    <source>
        <strain evidence="7">Dakar</strain>
        <strain evidence="8">Dakar, Senegal</strain>
    </source>
</reference>
<dbReference type="SUPFAM" id="SSF81321">
    <property type="entry name" value="Family A G protein-coupled receptor-like"/>
    <property type="match status" value="1"/>
</dbReference>
<evidence type="ECO:0000313" key="9">
    <source>
        <dbReference type="WBParaSite" id="SCUD_0001470801-mRNA-1"/>
    </source>
</evidence>
<evidence type="ECO:0000313" key="7">
    <source>
        <dbReference type="EMBL" id="VDP57197.1"/>
    </source>
</evidence>
<dbReference type="InterPro" id="IPR017452">
    <property type="entry name" value="GPCR_Rhodpsn_7TM"/>
</dbReference>
<dbReference type="PROSITE" id="PS50262">
    <property type="entry name" value="G_PROTEIN_RECEP_F1_2"/>
    <property type="match status" value="1"/>
</dbReference>
<dbReference type="STRING" id="6186.A0A183KI50"/>
<dbReference type="WBParaSite" id="SCUD_0001470801-mRNA-1">
    <property type="protein sequence ID" value="SCUD_0001470801-mRNA-1"/>
    <property type="gene ID" value="SCUD_0001470801"/>
</dbReference>
<dbReference type="AlphaFoldDB" id="A0A183KI50"/>
<reference evidence="9" key="1">
    <citation type="submission" date="2016-06" db="UniProtKB">
        <authorList>
            <consortium name="WormBaseParasite"/>
        </authorList>
    </citation>
    <scope>IDENTIFICATION</scope>
</reference>
<evidence type="ECO:0000256" key="1">
    <source>
        <dbReference type="ARBA" id="ARBA00004370"/>
    </source>
</evidence>
<evidence type="ECO:0000256" key="4">
    <source>
        <dbReference type="ARBA" id="ARBA00023136"/>
    </source>
</evidence>
<feature type="transmembrane region" description="Helical" evidence="5">
    <location>
        <begin position="116"/>
        <end position="136"/>
    </location>
</feature>
<feature type="transmembrane region" description="Helical" evidence="5">
    <location>
        <begin position="347"/>
        <end position="369"/>
    </location>
</feature>
<feature type="transmembrane region" description="Helical" evidence="5">
    <location>
        <begin position="240"/>
        <end position="263"/>
    </location>
</feature>
<feature type="transmembrane region" description="Helical" evidence="5">
    <location>
        <begin position="6"/>
        <end position="36"/>
    </location>
</feature>
<feature type="domain" description="G-protein coupled receptors family 1 profile" evidence="6">
    <location>
        <begin position="110"/>
        <end position="264"/>
    </location>
</feature>
<evidence type="ECO:0000256" key="5">
    <source>
        <dbReference type="SAM" id="Phobius"/>
    </source>
</evidence>
<evidence type="ECO:0000256" key="3">
    <source>
        <dbReference type="ARBA" id="ARBA00022989"/>
    </source>
</evidence>
<sequence>MYYNNYQIVRIIIGCIGILSILSHIIVAILWIAYIIGWRIIRKLKYIQQRQEINQHSSMTAYSTITNTISYKNNVNAQQQQQHHHRQQQEQQSKSVKLCKQHLTWPICSLRMSTQIIILSMEMINIIGCFDLIRLIYLSMTGNDLRLLTNDWLCRIQIFLSFISCDISGWHFVCLCIERCYITLYPKKLYSMNHDSIGPALLMIIIVYIISILSNIFLLITKQPICSGIFRNNFINIIKFSITFIIPVLIVTISTIVMIIVLIKWKLNNNKFGIKTFSYHNHSITINKTINNSMNKKQTSNLSLVHTNSIVNQLKHRNLIHHSNRKQSTFIKLIIYNISARITVAKMMLICAILYLINLLSLFLFGSIYDDYCCFLVAKINNHWNDNLFNLMSILYWNAAFALPILAFMSASDPPFSMMMLSSYNNNNINNGNNNNNDDDDDDDDGENKTQILSIVRNYDQQPEHHPENKKAFNDIMNNVTFAFIV</sequence>
<evidence type="ECO:0000259" key="6">
    <source>
        <dbReference type="PROSITE" id="PS50262"/>
    </source>
</evidence>
<name>A0A183KI50_9TREM</name>
<gene>
    <name evidence="7" type="ORF">SCUD_LOCUS14705</name>
</gene>
<dbReference type="Proteomes" id="UP000279833">
    <property type="component" value="Unassembled WGS sequence"/>
</dbReference>
<dbReference type="GO" id="GO:0016020">
    <property type="term" value="C:membrane"/>
    <property type="evidence" value="ECO:0007669"/>
    <property type="project" value="UniProtKB-SubCell"/>
</dbReference>
<accession>A0A183KI50</accession>
<evidence type="ECO:0000256" key="2">
    <source>
        <dbReference type="ARBA" id="ARBA00022692"/>
    </source>
</evidence>
<evidence type="ECO:0000313" key="8">
    <source>
        <dbReference type="Proteomes" id="UP000279833"/>
    </source>
</evidence>
<keyword evidence="3 5" id="KW-1133">Transmembrane helix</keyword>
<protein>
    <submittedName>
        <fullName evidence="9">G_PROTEIN_RECEP_F1_2 domain-containing protein</fullName>
    </submittedName>
</protein>
<dbReference type="Gene3D" id="1.20.1070.10">
    <property type="entry name" value="Rhodopsin 7-helix transmembrane proteins"/>
    <property type="match status" value="1"/>
</dbReference>
<organism evidence="9">
    <name type="scientific">Schistosoma curassoni</name>
    <dbReference type="NCBI Taxonomy" id="6186"/>
    <lineage>
        <taxon>Eukaryota</taxon>
        <taxon>Metazoa</taxon>
        <taxon>Spiralia</taxon>
        <taxon>Lophotrochozoa</taxon>
        <taxon>Platyhelminthes</taxon>
        <taxon>Trematoda</taxon>
        <taxon>Digenea</taxon>
        <taxon>Strigeidida</taxon>
        <taxon>Schistosomatoidea</taxon>
        <taxon>Schistosomatidae</taxon>
        <taxon>Schistosoma</taxon>
    </lineage>
</organism>
<dbReference type="EMBL" id="UZAK01036948">
    <property type="protein sequence ID" value="VDP57197.1"/>
    <property type="molecule type" value="Genomic_DNA"/>
</dbReference>
<comment type="subcellular location">
    <subcellularLocation>
        <location evidence="1">Membrane</location>
    </subcellularLocation>
</comment>